<dbReference type="PROSITE" id="PS50042">
    <property type="entry name" value="CNMP_BINDING_3"/>
    <property type="match status" value="1"/>
</dbReference>
<dbReference type="EMBL" id="CP002869">
    <property type="protein sequence ID" value="AEI44968.1"/>
    <property type="molecule type" value="Genomic_DNA"/>
</dbReference>
<gene>
    <name evidence="9" type="ordered locus">KNP414_06447</name>
</gene>
<evidence type="ECO:0000313" key="10">
    <source>
        <dbReference type="Proteomes" id="UP000006620"/>
    </source>
</evidence>
<reference evidence="9 10" key="2">
    <citation type="journal article" date="2013" name="Genome Announc.">
        <title>Genome Sequence of Growth-Improving Paenibacillus mucilaginosus Strain KNP414.</title>
        <authorList>
            <person name="Lu J.J."/>
            <person name="Wang J.F."/>
            <person name="Hu X.F."/>
        </authorList>
    </citation>
    <scope>NUCLEOTIDE SEQUENCE [LARGE SCALE GENOMIC DNA]</scope>
    <source>
        <strain evidence="9 10">KNP414</strain>
    </source>
</reference>
<evidence type="ECO:0000259" key="8">
    <source>
        <dbReference type="PROSITE" id="PS50042"/>
    </source>
</evidence>
<evidence type="ECO:0000313" key="9">
    <source>
        <dbReference type="EMBL" id="AEI44968.1"/>
    </source>
</evidence>
<evidence type="ECO:0000256" key="5">
    <source>
        <dbReference type="PIRNR" id="PIRNR038471"/>
    </source>
</evidence>
<dbReference type="InterPro" id="IPR042175">
    <property type="entry name" value="Cell/Rod_MreC_2"/>
</dbReference>
<keyword evidence="7" id="KW-1133">Transmembrane helix</keyword>
<dbReference type="Gene3D" id="2.40.10.350">
    <property type="entry name" value="Rod shape-determining protein MreC, domain 2"/>
    <property type="match status" value="1"/>
</dbReference>
<dbReference type="InterPro" id="IPR007221">
    <property type="entry name" value="MreC"/>
</dbReference>
<evidence type="ECO:0000256" key="1">
    <source>
        <dbReference type="ARBA" id="ARBA00009369"/>
    </source>
</evidence>
<dbReference type="NCBIfam" id="TIGR00219">
    <property type="entry name" value="mreC"/>
    <property type="match status" value="1"/>
</dbReference>
<dbReference type="PIRSF" id="PIRSF038471">
    <property type="entry name" value="MreC"/>
    <property type="match status" value="1"/>
</dbReference>
<dbReference type="InterPro" id="IPR000595">
    <property type="entry name" value="cNMP-bd_dom"/>
</dbReference>
<evidence type="ECO:0000256" key="6">
    <source>
        <dbReference type="SAM" id="Coils"/>
    </source>
</evidence>
<keyword evidence="6" id="KW-0175">Coiled coil</keyword>
<organism evidence="9 10">
    <name type="scientific">Paenibacillus mucilaginosus (strain KNP414)</name>
    <dbReference type="NCBI Taxonomy" id="1036673"/>
    <lineage>
        <taxon>Bacteria</taxon>
        <taxon>Bacillati</taxon>
        <taxon>Bacillota</taxon>
        <taxon>Bacilli</taxon>
        <taxon>Bacillales</taxon>
        <taxon>Paenibacillaceae</taxon>
        <taxon>Paenibacillus</taxon>
    </lineage>
</organism>
<dbReference type="HOGENOM" id="CLU_042663_1_1_9"/>
<name>F8FN08_PAEMK</name>
<dbReference type="PANTHER" id="PTHR34138">
    <property type="entry name" value="CELL SHAPE-DETERMINING PROTEIN MREC"/>
    <property type="match status" value="1"/>
</dbReference>
<dbReference type="InterPro" id="IPR042177">
    <property type="entry name" value="Cell/Rod_1"/>
</dbReference>
<comment type="similarity">
    <text evidence="1 5">Belongs to the MreC family.</text>
</comment>
<feature type="coiled-coil region" evidence="6">
    <location>
        <begin position="91"/>
        <end position="118"/>
    </location>
</feature>
<comment type="function">
    <text evidence="5">Involved in formation and maintenance of cell shape.</text>
</comment>
<dbReference type="KEGG" id="pms:KNP414_06447"/>
<evidence type="ECO:0000256" key="3">
    <source>
        <dbReference type="ARBA" id="ARBA00022960"/>
    </source>
</evidence>
<keyword evidence="7" id="KW-0812">Transmembrane</keyword>
<protein>
    <recommendedName>
        <fullName evidence="2 5">Cell shape-determining protein MreC</fullName>
    </recommendedName>
    <alternativeName>
        <fullName evidence="4 5">Cell shape protein MreC</fullName>
    </alternativeName>
</protein>
<evidence type="ECO:0000256" key="4">
    <source>
        <dbReference type="ARBA" id="ARBA00032089"/>
    </source>
</evidence>
<dbReference type="AlphaFoldDB" id="F8FN08"/>
<feature type="domain" description="Cyclic nucleotide-binding" evidence="8">
    <location>
        <begin position="216"/>
        <end position="299"/>
    </location>
</feature>
<keyword evidence="7" id="KW-0472">Membrane</keyword>
<feature type="transmembrane region" description="Helical" evidence="7">
    <location>
        <begin position="15"/>
        <end position="34"/>
    </location>
</feature>
<dbReference type="Gene3D" id="2.40.10.340">
    <property type="entry name" value="Rod shape-determining protein MreC, domain 1"/>
    <property type="match status" value="1"/>
</dbReference>
<dbReference type="PANTHER" id="PTHR34138:SF1">
    <property type="entry name" value="CELL SHAPE-DETERMINING PROTEIN MREC"/>
    <property type="match status" value="1"/>
</dbReference>
<accession>F8FN08</accession>
<dbReference type="GO" id="GO:0005886">
    <property type="term" value="C:plasma membrane"/>
    <property type="evidence" value="ECO:0007669"/>
    <property type="project" value="TreeGrafter"/>
</dbReference>
<reference evidence="10" key="1">
    <citation type="submission" date="2011-06" db="EMBL/GenBank/DDBJ databases">
        <title>Complete genome sequence of Paenibacillus mucilaginosus KNP414.</title>
        <authorList>
            <person name="Wang J."/>
            <person name="Hu S."/>
            <person name="Hu X."/>
            <person name="Zhang B."/>
            <person name="Dong D."/>
            <person name="Zhang S."/>
            <person name="Zhao K."/>
            <person name="Wu D."/>
        </authorList>
    </citation>
    <scope>NUCLEOTIDE SEQUENCE [LARGE SCALE GENOMIC DNA]</scope>
    <source>
        <strain evidence="10">KNP414</strain>
    </source>
</reference>
<sequence length="299" mass="33065">MEGAGEVKLLGNKRLLILMLGLILFIALMGLTFGNRGYQTWPERFVKDTVSWVQGMIYKPVGYIAGLFEDIRGFRTVYEENQVLRQTVTKYARDTTLLNDLLEKNKRLEEALAFTERQKQMNKYNFRIAEVVDYKQAQKMVTINLGEKDGIRANMAVVSVAGLVGRIVSVSNFYADVQLITGIDDKASVEADAGSGVFSKAIALTVKGKENKSFGVLETVDADTGLLLMTKIEPGDDIQPGDTVITSGKGLVFPYGIEVGKVVEKRQGDFGITYVATIEPFASFTHLREVFVVDVPEAK</sequence>
<evidence type="ECO:0000256" key="2">
    <source>
        <dbReference type="ARBA" id="ARBA00013855"/>
    </source>
</evidence>
<dbReference type="Pfam" id="PF04085">
    <property type="entry name" value="MreC"/>
    <property type="match status" value="1"/>
</dbReference>
<dbReference type="Proteomes" id="UP000006620">
    <property type="component" value="Chromosome"/>
</dbReference>
<keyword evidence="3 5" id="KW-0133">Cell shape</keyword>
<dbReference type="PATRIC" id="fig|1036673.3.peg.6005"/>
<evidence type="ECO:0000256" key="7">
    <source>
        <dbReference type="SAM" id="Phobius"/>
    </source>
</evidence>
<dbReference type="InterPro" id="IPR055342">
    <property type="entry name" value="MreC_beta-barrel_core"/>
</dbReference>
<dbReference type="GO" id="GO:0008360">
    <property type="term" value="P:regulation of cell shape"/>
    <property type="evidence" value="ECO:0007669"/>
    <property type="project" value="UniProtKB-KW"/>
</dbReference>
<proteinExistence type="inferred from homology"/>